<evidence type="ECO:0000256" key="1">
    <source>
        <dbReference type="ARBA" id="ARBA00022723"/>
    </source>
</evidence>
<dbReference type="AlphaFoldDB" id="A0A2P4PI69"/>
<evidence type="ECO:0008006" key="6">
    <source>
        <dbReference type="Google" id="ProtNLM"/>
    </source>
</evidence>
<keyword evidence="2" id="KW-0863">Zinc-finger</keyword>
<evidence type="ECO:0000313" key="4">
    <source>
        <dbReference type="EMBL" id="POG65096.1"/>
    </source>
</evidence>
<keyword evidence="5" id="KW-1185">Reference proteome</keyword>
<dbReference type="GO" id="GO:0006338">
    <property type="term" value="P:chromatin remodeling"/>
    <property type="evidence" value="ECO:0007669"/>
    <property type="project" value="InterPro"/>
</dbReference>
<dbReference type="VEuPathDB" id="FungiDB:RhiirFUN_008681"/>
<evidence type="ECO:0000256" key="3">
    <source>
        <dbReference type="ARBA" id="ARBA00022833"/>
    </source>
</evidence>
<protein>
    <recommendedName>
        <fullName evidence="6">HIT-type domain-containing protein</fullName>
    </recommendedName>
</protein>
<reference evidence="4 5" key="2">
    <citation type="journal article" date="2018" name="New Phytol.">
        <title>High intraspecific genome diversity in the model arbuscular mycorrhizal symbiont Rhizophagus irregularis.</title>
        <authorList>
            <person name="Chen E.C.H."/>
            <person name="Morin E."/>
            <person name="Beaudet D."/>
            <person name="Noel J."/>
            <person name="Yildirir G."/>
            <person name="Ndikumana S."/>
            <person name="Charron P."/>
            <person name="St-Onge C."/>
            <person name="Giorgi J."/>
            <person name="Kruger M."/>
            <person name="Marton T."/>
            <person name="Ropars J."/>
            <person name="Grigoriev I.V."/>
            <person name="Hainaut M."/>
            <person name="Henrissat B."/>
            <person name="Roux C."/>
            <person name="Martin F."/>
            <person name="Corradi N."/>
        </authorList>
    </citation>
    <scope>NUCLEOTIDE SEQUENCE [LARGE SCALE GENOMIC DNA]</scope>
    <source>
        <strain evidence="4 5">DAOM 197198</strain>
    </source>
</reference>
<comment type="caution">
    <text evidence="4">The sequence shown here is derived from an EMBL/GenBank/DDBJ whole genome shotgun (WGS) entry which is preliminary data.</text>
</comment>
<sequence length="102" mass="11811">MSKKNQKVLIQIDEATRRKYIEIHLNDQHIKSTSKRSFKALLDKSKIAEKPPDVQDVQTYLTVAAKPSRYPLRKFCSVRVFVSAYACKKCGMKYCSLKKQDV</sequence>
<dbReference type="CDD" id="cd21437">
    <property type="entry name" value="zf-HIT_ZNHIT1_like"/>
    <property type="match status" value="1"/>
</dbReference>
<accession>A0A2P4PI69</accession>
<evidence type="ECO:0000256" key="2">
    <source>
        <dbReference type="ARBA" id="ARBA00022771"/>
    </source>
</evidence>
<proteinExistence type="predicted"/>
<reference evidence="4 5" key="1">
    <citation type="journal article" date="2013" name="Proc. Natl. Acad. Sci. U.S.A.">
        <title>Genome of an arbuscular mycorrhizal fungus provides insight into the oldest plant symbiosis.</title>
        <authorList>
            <person name="Tisserant E."/>
            <person name="Malbreil M."/>
            <person name="Kuo A."/>
            <person name="Kohler A."/>
            <person name="Symeonidi A."/>
            <person name="Balestrini R."/>
            <person name="Charron P."/>
            <person name="Duensing N."/>
            <person name="Frei Dit Frey N."/>
            <person name="Gianinazzi-Pearson V."/>
            <person name="Gilbert L.B."/>
            <person name="Handa Y."/>
            <person name="Herr J.R."/>
            <person name="Hijri M."/>
            <person name="Koul R."/>
            <person name="Kawaguchi M."/>
            <person name="Krajinski F."/>
            <person name="Lammers P.J."/>
            <person name="Masclaux F.G."/>
            <person name="Murat C."/>
            <person name="Morin E."/>
            <person name="Ndikumana S."/>
            <person name="Pagni M."/>
            <person name="Petitpierre D."/>
            <person name="Requena N."/>
            <person name="Rosikiewicz P."/>
            <person name="Riley R."/>
            <person name="Saito K."/>
            <person name="San Clemente H."/>
            <person name="Shapiro H."/>
            <person name="van Tuinen D."/>
            <person name="Becard G."/>
            <person name="Bonfante P."/>
            <person name="Paszkowski U."/>
            <person name="Shachar-Hill Y.Y."/>
            <person name="Tuskan G.A."/>
            <person name="Young P.W."/>
            <person name="Sanders I.R."/>
            <person name="Henrissat B."/>
            <person name="Rensing S.A."/>
            <person name="Grigoriev I.V."/>
            <person name="Corradi N."/>
            <person name="Roux C."/>
            <person name="Martin F."/>
        </authorList>
    </citation>
    <scope>NUCLEOTIDE SEQUENCE [LARGE SCALE GENOMIC DNA]</scope>
    <source>
        <strain evidence="4 5">DAOM 197198</strain>
    </source>
</reference>
<keyword evidence="1" id="KW-0479">Metal-binding</keyword>
<keyword evidence="3" id="KW-0862">Zinc</keyword>
<dbReference type="PANTHER" id="PTHR13093">
    <property type="entry name" value="ZINC FINGER HIT DOMAIN CONTAINING PROTEIN 1"/>
    <property type="match status" value="1"/>
</dbReference>
<gene>
    <name evidence="4" type="ORF">GLOIN_2v1669699</name>
</gene>
<organism evidence="4 5">
    <name type="scientific">Rhizophagus irregularis (strain DAOM 181602 / DAOM 197198 / MUCL 43194)</name>
    <name type="common">Arbuscular mycorrhizal fungus</name>
    <name type="synonym">Glomus intraradices</name>
    <dbReference type="NCBI Taxonomy" id="747089"/>
    <lineage>
        <taxon>Eukaryota</taxon>
        <taxon>Fungi</taxon>
        <taxon>Fungi incertae sedis</taxon>
        <taxon>Mucoromycota</taxon>
        <taxon>Glomeromycotina</taxon>
        <taxon>Glomeromycetes</taxon>
        <taxon>Glomerales</taxon>
        <taxon>Glomeraceae</taxon>
        <taxon>Rhizophagus</taxon>
    </lineage>
</organism>
<dbReference type="EMBL" id="AUPC02000223">
    <property type="protein sequence ID" value="POG65096.1"/>
    <property type="molecule type" value="Genomic_DNA"/>
</dbReference>
<dbReference type="InterPro" id="IPR039723">
    <property type="entry name" value="Vps71/ZNHIT1"/>
</dbReference>
<dbReference type="Proteomes" id="UP000018888">
    <property type="component" value="Unassembled WGS sequence"/>
</dbReference>
<evidence type="ECO:0000313" key="5">
    <source>
        <dbReference type="Proteomes" id="UP000018888"/>
    </source>
</evidence>
<name>A0A2P4PI69_RHIID</name>
<dbReference type="GO" id="GO:0008270">
    <property type="term" value="F:zinc ion binding"/>
    <property type="evidence" value="ECO:0007669"/>
    <property type="project" value="UniProtKB-KW"/>
</dbReference>